<evidence type="ECO:0000313" key="1">
    <source>
        <dbReference type="EMBL" id="PIA44502.1"/>
    </source>
</evidence>
<reference evidence="1 2" key="1">
    <citation type="submission" date="2017-09" db="EMBL/GenBank/DDBJ databases">
        <title>WGS assembly of Aquilegia coerulea Goldsmith.</title>
        <authorList>
            <person name="Hodges S."/>
            <person name="Kramer E."/>
            <person name="Nordborg M."/>
            <person name="Tomkins J."/>
            <person name="Borevitz J."/>
            <person name="Derieg N."/>
            <person name="Yan J."/>
            <person name="Mihaltcheva S."/>
            <person name="Hayes R.D."/>
            <person name="Rokhsar D."/>
        </authorList>
    </citation>
    <scope>NUCLEOTIDE SEQUENCE [LARGE SCALE GENOMIC DNA]</scope>
    <source>
        <strain evidence="2">cv. Goldsmith</strain>
    </source>
</reference>
<proteinExistence type="predicted"/>
<sequence>MDVFLWLIVKLINPFHRFYPSEIKKNVGCFQIPDQDNLHLGKEITFVLFDSWHCNSRHVCHCSLYTIRGRICGSYK</sequence>
<evidence type="ECO:0000313" key="2">
    <source>
        <dbReference type="Proteomes" id="UP000230069"/>
    </source>
</evidence>
<name>A0A2G5DLX0_AQUCA</name>
<dbReference type="InParanoid" id="A0A2G5DLX0"/>
<dbReference type="AlphaFoldDB" id="A0A2G5DLX0"/>
<accession>A0A2G5DLX0</accession>
<organism evidence="1 2">
    <name type="scientific">Aquilegia coerulea</name>
    <name type="common">Rocky mountain columbine</name>
    <dbReference type="NCBI Taxonomy" id="218851"/>
    <lineage>
        <taxon>Eukaryota</taxon>
        <taxon>Viridiplantae</taxon>
        <taxon>Streptophyta</taxon>
        <taxon>Embryophyta</taxon>
        <taxon>Tracheophyta</taxon>
        <taxon>Spermatophyta</taxon>
        <taxon>Magnoliopsida</taxon>
        <taxon>Ranunculales</taxon>
        <taxon>Ranunculaceae</taxon>
        <taxon>Thalictroideae</taxon>
        <taxon>Aquilegia</taxon>
    </lineage>
</organism>
<dbReference type="Proteomes" id="UP000230069">
    <property type="component" value="Unassembled WGS sequence"/>
</dbReference>
<dbReference type="EMBL" id="KZ305034">
    <property type="protein sequence ID" value="PIA44502.1"/>
    <property type="molecule type" value="Genomic_DNA"/>
</dbReference>
<gene>
    <name evidence="1" type="ORF">AQUCO_01700241v1</name>
</gene>
<protein>
    <submittedName>
        <fullName evidence="1">Uncharacterized protein</fullName>
    </submittedName>
</protein>
<keyword evidence="2" id="KW-1185">Reference proteome</keyword>